<dbReference type="RefSeq" id="WP_208345742.1">
    <property type="nucleotide sequence ID" value="NZ_JAENRE010000012.1"/>
</dbReference>
<gene>
    <name evidence="1" type="ORF">JJB78_15865</name>
</gene>
<accession>A0ABD4PVC0</accession>
<evidence type="ECO:0000313" key="2">
    <source>
        <dbReference type="Proteomes" id="UP000668358"/>
    </source>
</evidence>
<dbReference type="EMBL" id="JAENRE010000012">
    <property type="protein sequence ID" value="MBO3417955.1"/>
    <property type="molecule type" value="Genomic_DNA"/>
</dbReference>
<proteinExistence type="predicted"/>
<sequence>MKVYALYKGEKLLSMGTIFQIAQELNTNINTIRYYGTNTYKRRLAKRKKSNNSRILIELEETQC</sequence>
<reference evidence="1 2" key="1">
    <citation type="submission" date="2020-12" db="EMBL/GenBank/DDBJ databases">
        <title>Comparative genomics of Clostridium perfringens reveals patterns of host-associated phylogenetic clades and virulence factors.</title>
        <authorList>
            <person name="Smith A.H."/>
            <person name="Geier R."/>
        </authorList>
    </citation>
    <scope>NUCLEOTIDE SEQUENCE [LARGE SCALE GENOMIC DNA]</scope>
    <source>
        <strain evidence="1 2">CHD15829P</strain>
    </source>
</reference>
<protein>
    <recommendedName>
        <fullName evidence="3">HTH merR-type domain-containing protein</fullName>
    </recommendedName>
</protein>
<evidence type="ECO:0008006" key="3">
    <source>
        <dbReference type="Google" id="ProtNLM"/>
    </source>
</evidence>
<comment type="caution">
    <text evidence="1">The sequence shown here is derived from an EMBL/GenBank/DDBJ whole genome shotgun (WGS) entry which is preliminary data.</text>
</comment>
<name>A0ABD4PVC0_CLOPF</name>
<dbReference type="AlphaFoldDB" id="A0ABD4PVC0"/>
<organism evidence="1 2">
    <name type="scientific">Clostridium perfringens</name>
    <dbReference type="NCBI Taxonomy" id="1502"/>
    <lineage>
        <taxon>Bacteria</taxon>
        <taxon>Bacillati</taxon>
        <taxon>Bacillota</taxon>
        <taxon>Clostridia</taxon>
        <taxon>Eubacteriales</taxon>
        <taxon>Clostridiaceae</taxon>
        <taxon>Clostridium</taxon>
    </lineage>
</organism>
<dbReference type="Proteomes" id="UP000668358">
    <property type="component" value="Unassembled WGS sequence"/>
</dbReference>
<evidence type="ECO:0000313" key="1">
    <source>
        <dbReference type="EMBL" id="MBO3417955.1"/>
    </source>
</evidence>